<comment type="subcellular location">
    <subcellularLocation>
        <location evidence="1">Membrane</location>
    </subcellularLocation>
</comment>
<dbReference type="Pfam" id="PF00001">
    <property type="entry name" value="7tm_1"/>
    <property type="match status" value="1"/>
</dbReference>
<dbReference type="PROSITE" id="PS50082">
    <property type="entry name" value="WD_REPEATS_2"/>
    <property type="match status" value="8"/>
</dbReference>
<keyword evidence="5 9" id="KW-1133">Transmembrane helix</keyword>
<evidence type="ECO:0000313" key="11">
    <source>
        <dbReference type="EMBL" id="CAF1470984.1"/>
    </source>
</evidence>
<sequence length="2215" mass="252604">MVPGHITNNNSTMDTYTNVVQGKVLLSEKQLPKLVWNQIKILIVSNKDEFDNERHMLMAETLPKLQQYFLTQGIYVNFVDCNLNWDLDPFRNPYHVVRYMKEVQDAYRTSTGLFFLSFVGNKYGSIVLPIELSTTDFGNIKNVASDLNKDVKLLERWYLLDDKLSPPAYKLKDPDEDFPNILSRSSSTFDTSIRECQEWNEIYLSLSDLFMNVLHEKSSLKSKHDSASLREIPLLSGVEMLFNYAAKLSTSGCMCIFRQFDGLNEKSKGCESFIDVLAGNNRLDKIRQEKLKRFRESIAQKLTSTNDDDHRIEDNRAAFNLSWEDNGDFQFDDVDYQRYLRNLNAAIYLRIKSSCESLLNLSISHHLKRPEQILYNEALVHLTSYSKQASHTCLGITNFLENNHSFKQWLTSANTTEHYPLLIVGSRASGKTLLCTKIAQYLLNTLGTSSQCIIRYFNLTSRSRNLVELFTSICTQMRTLQHAPPLTTDVEFDQIEYYQSVLAVLSKHQKPLIIIIDGIEETAPSSQYTSSMSYYQALLQLLPPKVYLVLSVSRNIHAASHPDIQIREMLERLEKDECIIELPFSIETINIRDLTLYIKSELSSIQRNVTESVLQALSKCIYQQLDKQSQIFFLLRLVLNESYFSYISQQKKKLDLSELNTEDILAAYLDHCERKFGTKICAYIFNYISSCQAAINEMELLDILSCNNDFLLEYFQKDFPKYLRFPPSLWIAVKYTLGPLLSTKYFDLKVVLCWSHSFIRRYMKQKYLRKVEDIRVAHRDIANYFLEAFIESKPLIEMTRNIQVRGDNGRRFVLQQPLLYSETAYNYRRLGELWYQLMHSGDIDRLKELTLCCFEYLLAKIHSSSIEQLLWEIDVVCSNILDADVLLIQTILKNVVHIVSREPILLAGEIILRLKNIKQFYNEHIEILFSQAHDWCETSIASVFVPLSSWITMIPPMTITVLPCAEGAFRIVPTTYNQHVFCTTNSHEITMHHIPSKKLVKTFTGHTSTITSIQLTHNNKHLVSSSKDRTIKVFNLNSGELQSNYSVHHDEILCMVVSHNNEQIVTGSRDRLIIVMRLETGEVEHSIEQHTDAVTAVALTHDDGLLITASRDQTIKRWTFHGMQLLDVIDTIGSPIVHMIISSDDTFILLSCDNNTVQVKSVVTGSDIHHLEGHTSAVTSLSIANDSICCYVGCTNGHIYVYNLRSQVLLRTLTHHNSPVTSLYVSADDYFLFSAAENSIHVLNVKQQSNGFQNEDPLTITDCITALSISREGDAAIVGCAAGSVRLFNLTDGEFTERTTDHTGPVTQVALAHSYLFSLSGSKDTTVKVYDNELGEIVAEFTEHSAAITHVRILEDNRKILSSDDQNYIKTWWANTGELIDSFNVPCKMLGVSPDGKYVVSGHGDNILKIWSLDDARVVRSIDHTEGKITCMAFRADSQYLITGGEDCSCKLWELSSGKLTQVLVEHEKSISAVAISEDGKHVLTGDSDGQALLWSFKDGAVVHKFTRHKTAIVAVAFANDSNIAITASQDGFLAAWSTLSGISLAAFHFNHTLVKLLVSESGTRYAAILQNTPCVAMLSLHNILPCDTSKMSQRQYPCEYLFFCFPCDIGFLVAFSDPYNVLLPIKPKPLLYKDSTLLSDSNQNLKFNQTTTDSIQDSIVKFNINFHRIYPWVLFPFGFIGSLLTILIFTRKKFQKFGCSILFVAKSFMDLVLITLNCLRLIIRYSFHSYFVQRSIILCRTYKFLTSYFSHCAVWILCVISLERAAVTKRYVWNQYVFSRKHSYCTLVLIYFILFLLNLHYLLFFGSKEDKVNGMKFNRSLVMCSSNANRLLARRYESFLTYYFSWMDFFINSLIPFLIILIANTNVLYSVCKSHLLMRKLGMRHTRSPRDNQLAYILFVSTFLFVLLTFPLRIFSVIEPYLNYEQKYLVLLNGMMRFLLYLDHGFGFYLYTFTGELFRRELRKILCLCLYKIFRRRYFNWTYVETRRQSELSYSNGGAGGCSHVHHQSPHGNIQLRDSISSCTSAAVKSSSHSLQTYKTSTHTSYHQCIYAKPLLVNTLSASSARSRLNPQEEKANTFVLEQKPVLVKHHSESCFESQRRPLTIGENFLPIDDLDRKSDIPDPLSKSQSKEFLKKKQRGRAKKNSIGGGAGVSTGGPTLSNAAVTKLVALQTSQGNGNGLFNSGEDPAVVVINPHPPTSNSTREKRTKICCLL</sequence>
<evidence type="ECO:0000259" key="10">
    <source>
        <dbReference type="PROSITE" id="PS50262"/>
    </source>
</evidence>
<keyword evidence="4" id="KW-0677">Repeat</keyword>
<feature type="transmembrane region" description="Helical" evidence="9">
    <location>
        <begin position="1784"/>
        <end position="1806"/>
    </location>
</feature>
<dbReference type="SUPFAM" id="SSF81321">
    <property type="entry name" value="Family A G protein-coupled receptor-like"/>
    <property type="match status" value="1"/>
</dbReference>
<dbReference type="Proteomes" id="UP000663828">
    <property type="component" value="Unassembled WGS sequence"/>
</dbReference>
<dbReference type="Pfam" id="PF00400">
    <property type="entry name" value="WD40"/>
    <property type="match status" value="10"/>
</dbReference>
<feature type="repeat" description="WD" evidence="7">
    <location>
        <begin position="1464"/>
        <end position="1505"/>
    </location>
</feature>
<feature type="transmembrane region" description="Helical" evidence="9">
    <location>
        <begin position="1894"/>
        <end position="1919"/>
    </location>
</feature>
<evidence type="ECO:0000256" key="4">
    <source>
        <dbReference type="ARBA" id="ARBA00022737"/>
    </source>
</evidence>
<accession>A0A815R5Z7</accession>
<dbReference type="SMART" id="SM00320">
    <property type="entry name" value="WD40"/>
    <property type="match status" value="12"/>
</dbReference>
<dbReference type="InterPro" id="IPR052752">
    <property type="entry name" value="NACHT-WD_repeat"/>
</dbReference>
<dbReference type="PROSITE" id="PS50294">
    <property type="entry name" value="WD_REPEATS_REGION"/>
    <property type="match status" value="5"/>
</dbReference>
<dbReference type="InterPro" id="IPR017452">
    <property type="entry name" value="GPCR_Rhodpsn_7TM"/>
</dbReference>
<comment type="caution">
    <text evidence="11">The sequence shown here is derived from an EMBL/GenBank/DDBJ whole genome shotgun (WGS) entry which is preliminary data.</text>
</comment>
<dbReference type="Gene3D" id="3.40.50.300">
    <property type="entry name" value="P-loop containing nucleotide triphosphate hydrolases"/>
    <property type="match status" value="1"/>
</dbReference>
<dbReference type="EMBL" id="CAJNOR010004051">
    <property type="protein sequence ID" value="CAF1470984.1"/>
    <property type="molecule type" value="Genomic_DNA"/>
</dbReference>
<name>A0A815R5Z7_ADIRI</name>
<dbReference type="CDD" id="cd00200">
    <property type="entry name" value="WD40"/>
    <property type="match status" value="2"/>
</dbReference>
<evidence type="ECO:0000256" key="5">
    <source>
        <dbReference type="ARBA" id="ARBA00022989"/>
    </source>
</evidence>
<dbReference type="GO" id="GO:0016020">
    <property type="term" value="C:membrane"/>
    <property type="evidence" value="ECO:0007669"/>
    <property type="project" value="UniProtKB-SubCell"/>
</dbReference>
<feature type="transmembrane region" description="Helical" evidence="9">
    <location>
        <begin position="1939"/>
        <end position="1959"/>
    </location>
</feature>
<keyword evidence="3 9" id="KW-0812">Transmembrane</keyword>
<proteinExistence type="predicted"/>
<evidence type="ECO:0000313" key="12">
    <source>
        <dbReference type="Proteomes" id="UP000663828"/>
    </source>
</evidence>
<evidence type="ECO:0000256" key="8">
    <source>
        <dbReference type="SAM" id="MobiDB-lite"/>
    </source>
</evidence>
<gene>
    <name evidence="11" type="ORF">XAT740_LOCUS37976</name>
</gene>
<keyword evidence="6 9" id="KW-0472">Membrane</keyword>
<keyword evidence="12" id="KW-1185">Reference proteome</keyword>
<evidence type="ECO:0000256" key="3">
    <source>
        <dbReference type="ARBA" id="ARBA00022692"/>
    </source>
</evidence>
<feature type="domain" description="G-protein coupled receptors family 1 profile" evidence="10">
    <location>
        <begin position="1682"/>
        <end position="1952"/>
    </location>
</feature>
<feature type="transmembrane region" description="Helical" evidence="9">
    <location>
        <begin position="1850"/>
        <end position="1873"/>
    </location>
</feature>
<dbReference type="PANTHER" id="PTHR19871">
    <property type="entry name" value="BETA TRANSDUCIN-RELATED PROTEIN"/>
    <property type="match status" value="1"/>
</dbReference>
<protein>
    <recommendedName>
        <fullName evidence="10">G-protein coupled receptors family 1 profile domain-containing protein</fullName>
    </recommendedName>
</protein>
<dbReference type="GO" id="GO:0004930">
    <property type="term" value="F:G protein-coupled receptor activity"/>
    <property type="evidence" value="ECO:0007669"/>
    <property type="project" value="InterPro"/>
</dbReference>
<dbReference type="InterPro" id="IPR015943">
    <property type="entry name" value="WD40/YVTN_repeat-like_dom_sf"/>
</dbReference>
<feature type="repeat" description="WD" evidence="7">
    <location>
        <begin position="1341"/>
        <end position="1382"/>
    </location>
</feature>
<dbReference type="SUPFAM" id="SSF50978">
    <property type="entry name" value="WD40 repeat-like"/>
    <property type="match status" value="2"/>
</dbReference>
<evidence type="ECO:0000256" key="7">
    <source>
        <dbReference type="PROSITE-ProRule" id="PRU00221"/>
    </source>
</evidence>
<feature type="repeat" description="WD" evidence="7">
    <location>
        <begin position="1087"/>
        <end position="1128"/>
    </location>
</feature>
<dbReference type="PANTHER" id="PTHR19871:SF41">
    <property type="entry name" value="NACHT DOMAIN- AND WD REPEAT-CONTAINING PROTEIN 1-LIKE"/>
    <property type="match status" value="1"/>
</dbReference>
<feature type="repeat" description="WD" evidence="7">
    <location>
        <begin position="1390"/>
        <end position="1421"/>
    </location>
</feature>
<keyword evidence="2 7" id="KW-0853">WD repeat</keyword>
<dbReference type="Gene3D" id="1.20.1070.10">
    <property type="entry name" value="Rhodopsin 7-helix transmembrane proteins"/>
    <property type="match status" value="1"/>
</dbReference>
<evidence type="ECO:0000256" key="2">
    <source>
        <dbReference type="ARBA" id="ARBA00022574"/>
    </source>
</evidence>
<feature type="transmembrane region" description="Helical" evidence="9">
    <location>
        <begin position="1670"/>
        <end position="1690"/>
    </location>
</feature>
<dbReference type="Gene3D" id="2.130.10.10">
    <property type="entry name" value="YVTN repeat-like/Quinoprotein amine dehydrogenase"/>
    <property type="match status" value="4"/>
</dbReference>
<dbReference type="InterPro" id="IPR019775">
    <property type="entry name" value="WD40_repeat_CS"/>
</dbReference>
<dbReference type="InterPro" id="IPR000276">
    <property type="entry name" value="GPCR_Rhodpsn"/>
</dbReference>
<reference evidence="11" key="1">
    <citation type="submission" date="2021-02" db="EMBL/GenBank/DDBJ databases">
        <authorList>
            <person name="Nowell W R."/>
        </authorList>
    </citation>
    <scope>NUCLEOTIDE SEQUENCE</scope>
</reference>
<feature type="repeat" description="WD" evidence="7">
    <location>
        <begin position="1003"/>
        <end position="1044"/>
    </location>
</feature>
<evidence type="ECO:0000256" key="9">
    <source>
        <dbReference type="SAM" id="Phobius"/>
    </source>
</evidence>
<feature type="transmembrane region" description="Helical" evidence="9">
    <location>
        <begin position="1702"/>
        <end position="1723"/>
    </location>
</feature>
<dbReference type="PROSITE" id="PS00678">
    <property type="entry name" value="WD_REPEATS_1"/>
    <property type="match status" value="1"/>
</dbReference>
<dbReference type="PROSITE" id="PS50262">
    <property type="entry name" value="G_PROTEIN_RECEP_F1_2"/>
    <property type="match status" value="1"/>
</dbReference>
<dbReference type="InterPro" id="IPR056884">
    <property type="entry name" value="NPHP3-like_N"/>
</dbReference>
<feature type="region of interest" description="Disordered" evidence="8">
    <location>
        <begin position="2117"/>
        <end position="2159"/>
    </location>
</feature>
<dbReference type="InterPro" id="IPR057588">
    <property type="entry name" value="NWD1/2-like_WH"/>
</dbReference>
<evidence type="ECO:0000256" key="6">
    <source>
        <dbReference type="ARBA" id="ARBA00023136"/>
    </source>
</evidence>
<organism evidence="11 12">
    <name type="scientific">Adineta ricciae</name>
    <name type="common">Rotifer</name>
    <dbReference type="NCBI Taxonomy" id="249248"/>
    <lineage>
        <taxon>Eukaryota</taxon>
        <taxon>Metazoa</taxon>
        <taxon>Spiralia</taxon>
        <taxon>Gnathifera</taxon>
        <taxon>Rotifera</taxon>
        <taxon>Eurotatoria</taxon>
        <taxon>Bdelloidea</taxon>
        <taxon>Adinetida</taxon>
        <taxon>Adinetidae</taxon>
        <taxon>Adineta</taxon>
    </lineage>
</organism>
<dbReference type="InterPro" id="IPR036322">
    <property type="entry name" value="WD40_repeat_dom_sf"/>
</dbReference>
<dbReference type="Pfam" id="PF25469">
    <property type="entry name" value="WHD_NWD1"/>
    <property type="match status" value="1"/>
</dbReference>
<feature type="transmembrane region" description="Helical" evidence="9">
    <location>
        <begin position="1743"/>
        <end position="1763"/>
    </location>
</feature>
<feature type="repeat" description="WD" evidence="7">
    <location>
        <begin position="1422"/>
        <end position="1463"/>
    </location>
</feature>
<feature type="repeat" description="WD" evidence="7">
    <location>
        <begin position="1299"/>
        <end position="1340"/>
    </location>
</feature>
<evidence type="ECO:0000256" key="1">
    <source>
        <dbReference type="ARBA" id="ARBA00004370"/>
    </source>
</evidence>
<feature type="repeat" description="WD" evidence="7">
    <location>
        <begin position="1506"/>
        <end position="1547"/>
    </location>
</feature>
<dbReference type="Pfam" id="PF24883">
    <property type="entry name" value="NPHP3_N"/>
    <property type="match status" value="1"/>
</dbReference>
<dbReference type="SUPFAM" id="SSF52540">
    <property type="entry name" value="P-loop containing nucleoside triphosphate hydrolases"/>
    <property type="match status" value="1"/>
</dbReference>
<dbReference type="InterPro" id="IPR027417">
    <property type="entry name" value="P-loop_NTPase"/>
</dbReference>
<dbReference type="InterPro" id="IPR001680">
    <property type="entry name" value="WD40_rpt"/>
</dbReference>